<accession>A0A438GPP6</accession>
<evidence type="ECO:0000256" key="2">
    <source>
        <dbReference type="ARBA" id="ARBA00022776"/>
    </source>
</evidence>
<evidence type="ECO:0000256" key="1">
    <source>
        <dbReference type="ARBA" id="ARBA00022618"/>
    </source>
</evidence>
<keyword evidence="3" id="KW-0833">Ubl conjugation pathway</keyword>
<sequence length="352" mass="38729">MSVLYTCKGTSELAQQVCDELGVLASSVIGVDMELKTEASLRHARTLLAANQFGQGDRENSLDVLHEQVSIYCENVHCVAIWDAWTSIQGAAAVAHSLFCMCYKFNLQVENATVLLLLAEIHKKSGNAVLGLPYALASLSFCQSFNLDLLKASATLTLAELWLSLGSNHVERASILVQGALPMILGHGGLELHARAYIAEAKCYLSNPSFSGYRSLAGSHPEVNMSHAGVAIWGLSVLRASLVYSVSLVRIATSWYPVLTYGAKMDGSLISLLQYVYHLQCVFPVMLNCAMSSTGPNRNQMLRLFIATRFPPTKVKFSKIVNNLQVLCPWTVHEWTHYTGRITTIWMNRNLT</sequence>
<dbReference type="GO" id="GO:0051301">
    <property type="term" value="P:cell division"/>
    <property type="evidence" value="ECO:0007669"/>
    <property type="project" value="UniProtKB-KW"/>
</dbReference>
<reference evidence="5 6" key="1">
    <citation type="journal article" date="2018" name="PLoS Genet.">
        <title>Population sequencing reveals clonal diversity and ancestral inbreeding in the grapevine cultivar Chardonnay.</title>
        <authorList>
            <person name="Roach M.J."/>
            <person name="Johnson D.L."/>
            <person name="Bohlmann J."/>
            <person name="van Vuuren H.J."/>
            <person name="Jones S.J."/>
            <person name="Pretorius I.S."/>
            <person name="Schmidt S.A."/>
            <person name="Borneman A.R."/>
        </authorList>
    </citation>
    <scope>NUCLEOTIDE SEQUENCE [LARGE SCALE GENOMIC DNA]</scope>
    <source>
        <strain evidence="6">cv. Chardonnay</strain>
        <tissue evidence="5">Leaf</tissue>
    </source>
</reference>
<evidence type="ECO:0000256" key="3">
    <source>
        <dbReference type="ARBA" id="ARBA00022786"/>
    </source>
</evidence>
<evidence type="ECO:0000313" key="6">
    <source>
        <dbReference type="Proteomes" id="UP000288805"/>
    </source>
</evidence>
<comment type="caution">
    <text evidence="5">The sequence shown here is derived from an EMBL/GenBank/DDBJ whole genome shotgun (WGS) entry which is preliminary data.</text>
</comment>
<protein>
    <submittedName>
        <fullName evidence="5">Anaphase-promoting complex subunit 5</fullName>
    </submittedName>
</protein>
<keyword evidence="1" id="KW-0132">Cell division</keyword>
<dbReference type="GO" id="GO:0005680">
    <property type="term" value="C:anaphase-promoting complex"/>
    <property type="evidence" value="ECO:0007669"/>
    <property type="project" value="InterPro"/>
</dbReference>
<dbReference type="Proteomes" id="UP000288805">
    <property type="component" value="Unassembled WGS sequence"/>
</dbReference>
<keyword evidence="2" id="KW-0498">Mitosis</keyword>
<evidence type="ECO:0000256" key="4">
    <source>
        <dbReference type="ARBA" id="ARBA00023306"/>
    </source>
</evidence>
<proteinExistence type="predicted"/>
<dbReference type="InterPro" id="IPR037679">
    <property type="entry name" value="Apc5"/>
</dbReference>
<dbReference type="PANTHER" id="PTHR12830:SF9">
    <property type="entry name" value="ANAPHASE-PROMOTING COMPLEX SUBUNIT 5"/>
    <property type="match status" value="1"/>
</dbReference>
<dbReference type="PANTHER" id="PTHR12830">
    <property type="entry name" value="ANAPHASE-PROMOTING COMPLEX SUBUNIT 5"/>
    <property type="match status" value="1"/>
</dbReference>
<keyword evidence="4" id="KW-0131">Cell cycle</keyword>
<name>A0A438GPP6_VITVI</name>
<gene>
    <name evidence="5" type="primary">APC5_3</name>
    <name evidence="5" type="ORF">CK203_055990</name>
</gene>
<dbReference type="EMBL" id="QGNW01000374">
    <property type="protein sequence ID" value="RVW74180.1"/>
    <property type="molecule type" value="Genomic_DNA"/>
</dbReference>
<organism evidence="5 6">
    <name type="scientific">Vitis vinifera</name>
    <name type="common">Grape</name>
    <dbReference type="NCBI Taxonomy" id="29760"/>
    <lineage>
        <taxon>Eukaryota</taxon>
        <taxon>Viridiplantae</taxon>
        <taxon>Streptophyta</taxon>
        <taxon>Embryophyta</taxon>
        <taxon>Tracheophyta</taxon>
        <taxon>Spermatophyta</taxon>
        <taxon>Magnoliopsida</taxon>
        <taxon>eudicotyledons</taxon>
        <taxon>Gunneridae</taxon>
        <taxon>Pentapetalae</taxon>
        <taxon>rosids</taxon>
        <taxon>Vitales</taxon>
        <taxon>Vitaceae</taxon>
        <taxon>Viteae</taxon>
        <taxon>Vitis</taxon>
    </lineage>
</organism>
<evidence type="ECO:0000313" key="5">
    <source>
        <dbReference type="EMBL" id="RVW74180.1"/>
    </source>
</evidence>
<dbReference type="AlphaFoldDB" id="A0A438GPP6"/>